<protein>
    <submittedName>
        <fullName evidence="6">HAD family hydrolase</fullName>
    </submittedName>
</protein>
<keyword evidence="5" id="KW-0119">Carbohydrate metabolism</keyword>
<dbReference type="CDD" id="cd07505">
    <property type="entry name" value="HAD_BPGM-like"/>
    <property type="match status" value="1"/>
</dbReference>
<dbReference type="InterPro" id="IPR023198">
    <property type="entry name" value="PGP-like_dom2"/>
</dbReference>
<dbReference type="RefSeq" id="WP_125712381.1">
    <property type="nucleotide sequence ID" value="NZ_JBHTOP010000002.1"/>
</dbReference>
<evidence type="ECO:0000256" key="4">
    <source>
        <dbReference type="ARBA" id="ARBA00022842"/>
    </source>
</evidence>
<dbReference type="Gene3D" id="3.40.50.1000">
    <property type="entry name" value="HAD superfamily/HAD-like"/>
    <property type="match status" value="1"/>
</dbReference>
<dbReference type="Pfam" id="PF13419">
    <property type="entry name" value="HAD_2"/>
    <property type="match status" value="1"/>
</dbReference>
<dbReference type="InterPro" id="IPR041492">
    <property type="entry name" value="HAD_2"/>
</dbReference>
<dbReference type="EMBL" id="JBHTOP010000002">
    <property type="protein sequence ID" value="MFD1670695.1"/>
    <property type="molecule type" value="Genomic_DNA"/>
</dbReference>
<comment type="similarity">
    <text evidence="2">Belongs to the HAD-like hydrolase superfamily. CbbY/CbbZ/Gph/YieH family.</text>
</comment>
<keyword evidence="4" id="KW-0460">Magnesium</keyword>
<dbReference type="InterPro" id="IPR023214">
    <property type="entry name" value="HAD_sf"/>
</dbReference>
<proteinExistence type="inferred from homology"/>
<sequence>MTGVIFDFNGTLFRDSDKHEAAWQVFAKKHTGHELSSPDYADHVHGRNNSLILEYFFGSDLTETQIEAFALEKERIYRELCLADQASLHLIKGAEAYFDWLVANEVPRTIATAANGENMAFYFDVFELGRWFDEKKVVFDDGTLQSKPNPAPYLKASTLIEVPISEITIFEDSTSGIQAANNAKAKQIIAVSTEGNQAALRQLPNVQYVMDDFTEPQLKTML</sequence>
<organism evidence="6 7">
    <name type="scientific">Agrilactobacillus yilanensis</name>
    <dbReference type="NCBI Taxonomy" id="2485997"/>
    <lineage>
        <taxon>Bacteria</taxon>
        <taxon>Bacillati</taxon>
        <taxon>Bacillota</taxon>
        <taxon>Bacilli</taxon>
        <taxon>Lactobacillales</taxon>
        <taxon>Lactobacillaceae</taxon>
        <taxon>Agrilactobacillus</taxon>
    </lineage>
</organism>
<name>A0ABW4J422_9LACO</name>
<dbReference type="PANTHER" id="PTHR46193:SF18">
    <property type="entry name" value="HEXITOL PHOSPHATASE B"/>
    <property type="match status" value="1"/>
</dbReference>
<evidence type="ECO:0000256" key="1">
    <source>
        <dbReference type="ARBA" id="ARBA00001946"/>
    </source>
</evidence>
<dbReference type="Proteomes" id="UP001597267">
    <property type="component" value="Unassembled WGS sequence"/>
</dbReference>
<keyword evidence="6" id="KW-0378">Hydrolase</keyword>
<dbReference type="SFLD" id="SFLDS00003">
    <property type="entry name" value="Haloacid_Dehalogenase"/>
    <property type="match status" value="1"/>
</dbReference>
<dbReference type="GO" id="GO:0016787">
    <property type="term" value="F:hydrolase activity"/>
    <property type="evidence" value="ECO:0007669"/>
    <property type="project" value="UniProtKB-KW"/>
</dbReference>
<evidence type="ECO:0000313" key="6">
    <source>
        <dbReference type="EMBL" id="MFD1670695.1"/>
    </source>
</evidence>
<evidence type="ECO:0000313" key="7">
    <source>
        <dbReference type="Proteomes" id="UP001597267"/>
    </source>
</evidence>
<dbReference type="InterPro" id="IPR036412">
    <property type="entry name" value="HAD-like_sf"/>
</dbReference>
<evidence type="ECO:0000256" key="2">
    <source>
        <dbReference type="ARBA" id="ARBA00006171"/>
    </source>
</evidence>
<dbReference type="Gene3D" id="1.10.150.240">
    <property type="entry name" value="Putative phosphatase, domain 2"/>
    <property type="match status" value="1"/>
</dbReference>
<dbReference type="SUPFAM" id="SSF56784">
    <property type="entry name" value="HAD-like"/>
    <property type="match status" value="1"/>
</dbReference>
<dbReference type="PANTHER" id="PTHR46193">
    <property type="entry name" value="6-PHOSPHOGLUCONATE PHOSPHATASE"/>
    <property type="match status" value="1"/>
</dbReference>
<dbReference type="InterPro" id="IPR051600">
    <property type="entry name" value="Beta-PGM-like"/>
</dbReference>
<comment type="caution">
    <text evidence="6">The sequence shown here is derived from an EMBL/GenBank/DDBJ whole genome shotgun (WGS) entry which is preliminary data.</text>
</comment>
<keyword evidence="7" id="KW-1185">Reference proteome</keyword>
<comment type="cofactor">
    <cofactor evidence="1">
        <name>Mg(2+)</name>
        <dbReference type="ChEBI" id="CHEBI:18420"/>
    </cofactor>
</comment>
<dbReference type="SFLD" id="SFLDG01129">
    <property type="entry name" value="C1.5:_HAD__Beta-PGM__Phosphata"/>
    <property type="match status" value="1"/>
</dbReference>
<accession>A0ABW4J422</accession>
<keyword evidence="3" id="KW-0479">Metal-binding</keyword>
<evidence type="ECO:0000256" key="5">
    <source>
        <dbReference type="ARBA" id="ARBA00023277"/>
    </source>
</evidence>
<reference evidence="7" key="1">
    <citation type="journal article" date="2019" name="Int. J. Syst. Evol. Microbiol.">
        <title>The Global Catalogue of Microorganisms (GCM) 10K type strain sequencing project: providing services to taxonomists for standard genome sequencing and annotation.</title>
        <authorList>
            <consortium name="The Broad Institute Genomics Platform"/>
            <consortium name="The Broad Institute Genome Sequencing Center for Infectious Disease"/>
            <person name="Wu L."/>
            <person name="Ma J."/>
        </authorList>
    </citation>
    <scope>NUCLEOTIDE SEQUENCE [LARGE SCALE GENOMIC DNA]</scope>
    <source>
        <strain evidence="7">CCM 8896</strain>
    </source>
</reference>
<evidence type="ECO:0000256" key="3">
    <source>
        <dbReference type="ARBA" id="ARBA00022723"/>
    </source>
</evidence>
<gene>
    <name evidence="6" type="ORF">ACFQ5M_01150</name>
</gene>